<evidence type="ECO:0000313" key="2">
    <source>
        <dbReference type="EMBL" id="JAT45507.1"/>
    </source>
</evidence>
<accession>A0A1D1ZAH9</accession>
<dbReference type="EMBL" id="GDJX01004037">
    <property type="protein sequence ID" value="JAT63899.1"/>
    <property type="molecule type" value="Transcribed_RNA"/>
</dbReference>
<dbReference type="AlphaFoldDB" id="A0A1D1ZAH9"/>
<sequence length="512" mass="58346">MNPEDGSFTRCARHPSQFFTGFCSSCLVERLSNIDAADRSPRYPSGRAEVVDLSLSLADFDEKPHEVRVRRTLLSLFHLDDDCDPGGQGVVVEKDSWAENSVAPDVTFQENICGADVMPFPNGNGSRDFQVGESFDTEARLSENRVGPETSASTSYGVLEEPSVDSYVAKNRGPGGEENLKQKGVSFWLGSLFSKNVLKWRSKSVGKKNSLRQRCQSDGFEEEWLENENRFRYSCDWKVPCDSSKASWEDPRHSWDGSMMSRAFACSFSCVEEAEDGNLDMWPVDTPNLSISQRRKRSLPEFSEEISPHLKPPTGATDMSSTTANRMSSALERASSPRRNGTKPLRDRFDEEHHEDVAAPSISRRKPRRWSRVWSWSITSPFREASQNDEHFLERSLSESWRENRKMKNVEKMNAEGGLHLYGNGVGRVNHILNQSKNTVSGDQHGLRPDWQVKKREYKFGRSQSVHFYSPGNLDNGLLRFYLTPLRSSRRNTNRSRMRTSRSFRHGMFGFY</sequence>
<gene>
    <name evidence="3" type="primary">At3g09070_0</name>
    <name evidence="2" type="synonym">At3g09070_2</name>
    <name evidence="2" type="ORF">g.91322</name>
    <name evidence="3" type="ORF">g.91323</name>
</gene>
<dbReference type="Pfam" id="PF05340">
    <property type="entry name" value="DUF740"/>
    <property type="match status" value="2"/>
</dbReference>
<protein>
    <submittedName>
        <fullName evidence="3">UPF0503 protein At3g09070, chloroplastic</fullName>
    </submittedName>
</protein>
<evidence type="ECO:0000313" key="3">
    <source>
        <dbReference type="EMBL" id="JAT63899.1"/>
    </source>
</evidence>
<name>A0A1D1ZAH9_9ARAE</name>
<proteinExistence type="predicted"/>
<feature type="compositionally biased region" description="Basic and acidic residues" evidence="1">
    <location>
        <begin position="344"/>
        <end position="357"/>
    </location>
</feature>
<dbReference type="EMBL" id="GDJX01022429">
    <property type="protein sequence ID" value="JAT45507.1"/>
    <property type="molecule type" value="Transcribed_RNA"/>
</dbReference>
<feature type="compositionally biased region" description="Polar residues" evidence="1">
    <location>
        <begin position="317"/>
        <end position="328"/>
    </location>
</feature>
<dbReference type="PANTHER" id="PTHR31659:SF25">
    <property type="entry name" value="OS03G0148400 PROTEIN"/>
    <property type="match status" value="1"/>
</dbReference>
<feature type="region of interest" description="Disordered" evidence="1">
    <location>
        <begin position="293"/>
        <end position="357"/>
    </location>
</feature>
<dbReference type="PANTHER" id="PTHR31659">
    <property type="entry name" value="PROTEIN: UPF0503-LIKE PROTEIN, PUTATIVE (DUF740)-RELATED"/>
    <property type="match status" value="1"/>
</dbReference>
<organism evidence="3">
    <name type="scientific">Anthurium amnicola</name>
    <dbReference type="NCBI Taxonomy" id="1678845"/>
    <lineage>
        <taxon>Eukaryota</taxon>
        <taxon>Viridiplantae</taxon>
        <taxon>Streptophyta</taxon>
        <taxon>Embryophyta</taxon>
        <taxon>Tracheophyta</taxon>
        <taxon>Spermatophyta</taxon>
        <taxon>Magnoliopsida</taxon>
        <taxon>Liliopsida</taxon>
        <taxon>Araceae</taxon>
        <taxon>Pothoideae</taxon>
        <taxon>Potheae</taxon>
        <taxon>Anthurium</taxon>
    </lineage>
</organism>
<evidence type="ECO:0000256" key="1">
    <source>
        <dbReference type="SAM" id="MobiDB-lite"/>
    </source>
</evidence>
<dbReference type="InterPro" id="IPR008004">
    <property type="entry name" value="OCTOPUS-like"/>
</dbReference>
<reference evidence="3" key="1">
    <citation type="submission" date="2015-07" db="EMBL/GenBank/DDBJ databases">
        <title>Transcriptome Assembly of Anthurium amnicola.</title>
        <authorList>
            <person name="Suzuki J."/>
        </authorList>
    </citation>
    <scope>NUCLEOTIDE SEQUENCE</scope>
</reference>